<accession>A0A9P0BSD6</accession>
<feature type="compositionally biased region" description="Polar residues" evidence="1">
    <location>
        <begin position="194"/>
        <end position="207"/>
    </location>
</feature>
<evidence type="ECO:0000259" key="2">
    <source>
        <dbReference type="PROSITE" id="PS51029"/>
    </source>
</evidence>
<dbReference type="SMART" id="SM00595">
    <property type="entry name" value="MADF"/>
    <property type="match status" value="1"/>
</dbReference>
<dbReference type="PROSITE" id="PS51029">
    <property type="entry name" value="MADF"/>
    <property type="match status" value="1"/>
</dbReference>
<gene>
    <name evidence="3" type="ORF">CINC_LOCUS4996</name>
</gene>
<dbReference type="Proteomes" id="UP001154114">
    <property type="component" value="Chromosome 18"/>
</dbReference>
<keyword evidence="4" id="KW-1185">Reference proteome</keyword>
<dbReference type="EMBL" id="LR824021">
    <property type="protein sequence ID" value="CAH0590502.1"/>
    <property type="molecule type" value="Genomic_DNA"/>
</dbReference>
<dbReference type="OrthoDB" id="6629625at2759"/>
<dbReference type="PANTHER" id="PTHR21505">
    <property type="entry name" value="MADF DOMAIN-CONTAINING PROTEIN-RELATED"/>
    <property type="match status" value="1"/>
</dbReference>
<sequence length="301" mass="34417">MRGASTNHSARSPAVCRSRPAQARSTPRPPHGTYVPHTMTHFTENEMQKLVEVYKDFDCLWDIRHKHYKSKEVRQNAYKQMLRRLNIPGLTVKDIPKKIKNFRSSYYQELKRIRNSINASDGRKVYQPKVSWFGLADEYLSSIWSDRHSKYCRSNDELFKLLARGPNNRKRNKLRSNADGSEAAENPATEQVEVAQTSQPSTSSSNKGADDDLDSFGKYITAALRNMPREFSIIAKRELQNTLSDIELRIMRQSTAAQDNEANRVFDPLDGASTSSSDHYSFRCETPRSDSSLSGLKIEFD</sequence>
<dbReference type="AlphaFoldDB" id="A0A9P0BSD6"/>
<feature type="region of interest" description="Disordered" evidence="1">
    <location>
        <begin position="1"/>
        <end position="35"/>
    </location>
</feature>
<evidence type="ECO:0000313" key="3">
    <source>
        <dbReference type="EMBL" id="CAH0590502.1"/>
    </source>
</evidence>
<feature type="region of interest" description="Disordered" evidence="1">
    <location>
        <begin position="258"/>
        <end position="301"/>
    </location>
</feature>
<name>A0A9P0BSD6_CHRIL</name>
<dbReference type="PANTHER" id="PTHR21505:SF8">
    <property type="entry name" value="DPT-YFP REPRESSOR BY OVEREXPRESSION, ISOFORM D-RELATED"/>
    <property type="match status" value="1"/>
</dbReference>
<dbReference type="InterPro" id="IPR006578">
    <property type="entry name" value="MADF-dom"/>
</dbReference>
<feature type="domain" description="MADF" evidence="2">
    <location>
        <begin position="49"/>
        <end position="138"/>
    </location>
</feature>
<organism evidence="3 4">
    <name type="scientific">Chrysodeixis includens</name>
    <name type="common">Soybean looper</name>
    <name type="synonym">Pseudoplusia includens</name>
    <dbReference type="NCBI Taxonomy" id="689277"/>
    <lineage>
        <taxon>Eukaryota</taxon>
        <taxon>Metazoa</taxon>
        <taxon>Ecdysozoa</taxon>
        <taxon>Arthropoda</taxon>
        <taxon>Hexapoda</taxon>
        <taxon>Insecta</taxon>
        <taxon>Pterygota</taxon>
        <taxon>Neoptera</taxon>
        <taxon>Endopterygota</taxon>
        <taxon>Lepidoptera</taxon>
        <taxon>Glossata</taxon>
        <taxon>Ditrysia</taxon>
        <taxon>Noctuoidea</taxon>
        <taxon>Noctuidae</taxon>
        <taxon>Plusiinae</taxon>
        <taxon>Chrysodeixis</taxon>
    </lineage>
</organism>
<dbReference type="Pfam" id="PF10545">
    <property type="entry name" value="MADF_DNA_bdg"/>
    <property type="match status" value="1"/>
</dbReference>
<feature type="region of interest" description="Disordered" evidence="1">
    <location>
        <begin position="169"/>
        <end position="210"/>
    </location>
</feature>
<evidence type="ECO:0000256" key="1">
    <source>
        <dbReference type="SAM" id="MobiDB-lite"/>
    </source>
</evidence>
<protein>
    <recommendedName>
        <fullName evidence="2">MADF domain-containing protein</fullName>
    </recommendedName>
</protein>
<proteinExistence type="predicted"/>
<feature type="compositionally biased region" description="Polar residues" evidence="1">
    <location>
        <begin position="1"/>
        <end position="10"/>
    </location>
</feature>
<reference evidence="3" key="1">
    <citation type="submission" date="2021-12" db="EMBL/GenBank/DDBJ databases">
        <authorList>
            <person name="King R."/>
        </authorList>
    </citation>
    <scope>NUCLEOTIDE SEQUENCE</scope>
</reference>
<evidence type="ECO:0000313" key="4">
    <source>
        <dbReference type="Proteomes" id="UP001154114"/>
    </source>
</evidence>